<proteinExistence type="predicted"/>
<organism evidence="1 2">
    <name type="scientific">Enterococcus villorum ATCC 700913</name>
    <dbReference type="NCBI Taxonomy" id="1158604"/>
    <lineage>
        <taxon>Bacteria</taxon>
        <taxon>Bacillati</taxon>
        <taxon>Bacillota</taxon>
        <taxon>Bacilli</taxon>
        <taxon>Lactobacillales</taxon>
        <taxon>Enterococcaceae</taxon>
        <taxon>Enterococcus</taxon>
    </lineage>
</organism>
<comment type="caution">
    <text evidence="1">The sequence shown here is derived from an EMBL/GenBank/DDBJ whole genome shotgun (WGS) entry which is preliminary data.</text>
</comment>
<sequence>MKEIEMKHFGLAKKLTKKPLFTFFANNGFFSYMLS</sequence>
<keyword evidence="2" id="KW-1185">Reference proteome</keyword>
<reference evidence="1 2" key="1">
    <citation type="submission" date="2013-02" db="EMBL/GenBank/DDBJ databases">
        <title>The Genome Sequence of Enterococcus villorum ATCC_700913.</title>
        <authorList>
            <consortium name="The Broad Institute Genome Sequencing Platform"/>
            <consortium name="The Broad Institute Genome Sequencing Center for Infectious Disease"/>
            <person name="Earl A.M."/>
            <person name="Gilmore M.S."/>
            <person name="Lebreton F."/>
            <person name="Walker B."/>
            <person name="Young S.K."/>
            <person name="Zeng Q."/>
            <person name="Gargeya S."/>
            <person name="Fitzgerald M."/>
            <person name="Haas B."/>
            <person name="Abouelleil A."/>
            <person name="Alvarado L."/>
            <person name="Arachchi H.M."/>
            <person name="Berlin A.M."/>
            <person name="Chapman S.B."/>
            <person name="Dewar J."/>
            <person name="Goldberg J."/>
            <person name="Griggs A."/>
            <person name="Gujja S."/>
            <person name="Hansen M."/>
            <person name="Howarth C."/>
            <person name="Imamovic A."/>
            <person name="Larimer J."/>
            <person name="McCowan C."/>
            <person name="Murphy C."/>
            <person name="Neiman D."/>
            <person name="Pearson M."/>
            <person name="Priest M."/>
            <person name="Roberts A."/>
            <person name="Saif S."/>
            <person name="Shea T."/>
            <person name="Sisk P."/>
            <person name="Sykes S."/>
            <person name="Wortman J."/>
            <person name="Nusbaum C."/>
            <person name="Birren B."/>
        </authorList>
    </citation>
    <scope>NUCLEOTIDE SEQUENCE [LARGE SCALE GENOMIC DNA]</scope>
    <source>
        <strain evidence="1 2">ATCC 700913</strain>
    </source>
</reference>
<evidence type="ECO:0000313" key="2">
    <source>
        <dbReference type="Proteomes" id="UP000013866"/>
    </source>
</evidence>
<gene>
    <name evidence="1" type="ORF">UAO_02181</name>
</gene>
<protein>
    <submittedName>
        <fullName evidence="1">Uncharacterized protein</fullName>
    </submittedName>
</protein>
<dbReference type="Proteomes" id="UP000013866">
    <property type="component" value="Unassembled WGS sequence"/>
</dbReference>
<name>A0ABN0KEJ1_9ENTE</name>
<evidence type="ECO:0000313" key="1">
    <source>
        <dbReference type="EMBL" id="EOH87470.1"/>
    </source>
</evidence>
<dbReference type="EMBL" id="AJAN01000028">
    <property type="protein sequence ID" value="EOH87470.1"/>
    <property type="molecule type" value="Genomic_DNA"/>
</dbReference>
<accession>A0ABN0KEJ1</accession>